<reference evidence="6 7" key="1">
    <citation type="journal article" date="2011" name="PLoS Pathog.">
        <title>Endophytic Life Strategies Decoded by Genome and Transcriptome Analyses of the Mutualistic Root Symbiont Piriformospora indica.</title>
        <authorList>
            <person name="Zuccaro A."/>
            <person name="Lahrmann U."/>
            <person name="Guldener U."/>
            <person name="Langen G."/>
            <person name="Pfiffi S."/>
            <person name="Biedenkopf D."/>
            <person name="Wong P."/>
            <person name="Samans B."/>
            <person name="Grimm C."/>
            <person name="Basiewicz M."/>
            <person name="Murat C."/>
            <person name="Martin F."/>
            <person name="Kogel K.H."/>
        </authorList>
    </citation>
    <scope>NUCLEOTIDE SEQUENCE [LARGE SCALE GENOMIC DNA]</scope>
    <source>
        <strain evidence="6 7">DSM 11827</strain>
    </source>
</reference>
<comment type="similarity">
    <text evidence="2">Belongs to the AB hydrolase superfamily. Epoxide hydrolase family.</text>
</comment>
<evidence type="ECO:0000256" key="2">
    <source>
        <dbReference type="ARBA" id="ARBA00038334"/>
    </source>
</evidence>
<dbReference type="InterPro" id="IPR000639">
    <property type="entry name" value="Epox_hydrolase-like"/>
</dbReference>
<dbReference type="PANTHER" id="PTHR43329">
    <property type="entry name" value="EPOXIDE HYDROLASE"/>
    <property type="match status" value="1"/>
</dbReference>
<evidence type="ECO:0000313" key="7">
    <source>
        <dbReference type="Proteomes" id="UP000007148"/>
    </source>
</evidence>
<feature type="domain" description="AB hydrolase-1" evidence="5">
    <location>
        <begin position="64"/>
        <end position="343"/>
    </location>
</feature>
<dbReference type="OrthoDB" id="408373at2759"/>
<dbReference type="InterPro" id="IPR000073">
    <property type="entry name" value="AB_hydrolase_1"/>
</dbReference>
<sequence length="393" mass="44503">MALRLLVALWLGTTVLAAEGFNPRAYEKKHVECPTVHRKGGLGEPEETTINMSYVDINPTANRTLLMVHGWPGLWSVWSNQIMHFSDKYHLLVPDLRGFGDSIHPGDVQASGTFSDIVGDLVCILQDAGVSKAVCIGHDWGSPICHEAARMRPDLFEGVVGASLPYLPAAAPKMLSIEALIAALPKLTYNLYFMSETEKAIAELNKDVRRTIRAALRSLASPSPYRFLRSKTSFLKAYNHLEEIPPVPFFTPDQEDYYVEQYQKQGFDHTLQFYTHENKYKNWEFAHNQGNFTIPLPVLAVYPINDPVADWPLVALVAGSHTYLPYLTKRVLQTAHWPHLEKPKEFNAILEEWLDDLDVKLLEARIGELKREMRALSKELSAAKKKKKRRGEL</sequence>
<keyword evidence="7" id="KW-1185">Reference proteome</keyword>
<dbReference type="Gene3D" id="3.40.50.1820">
    <property type="entry name" value="alpha/beta hydrolase"/>
    <property type="match status" value="1"/>
</dbReference>
<dbReference type="Proteomes" id="UP000007148">
    <property type="component" value="Unassembled WGS sequence"/>
</dbReference>
<protein>
    <recommendedName>
        <fullName evidence="5">AB hydrolase-1 domain-containing protein</fullName>
    </recommendedName>
</protein>
<keyword evidence="4" id="KW-0732">Signal</keyword>
<organism evidence="6 7">
    <name type="scientific">Serendipita indica (strain DSM 11827)</name>
    <name type="common">Root endophyte fungus</name>
    <name type="synonym">Piriformospora indica</name>
    <dbReference type="NCBI Taxonomy" id="1109443"/>
    <lineage>
        <taxon>Eukaryota</taxon>
        <taxon>Fungi</taxon>
        <taxon>Dikarya</taxon>
        <taxon>Basidiomycota</taxon>
        <taxon>Agaricomycotina</taxon>
        <taxon>Agaricomycetes</taxon>
        <taxon>Sebacinales</taxon>
        <taxon>Serendipitaceae</taxon>
        <taxon>Serendipita</taxon>
    </lineage>
</organism>
<dbReference type="Pfam" id="PF00561">
    <property type="entry name" value="Abhydrolase_1"/>
    <property type="match status" value="1"/>
</dbReference>
<feature type="signal peptide" evidence="4">
    <location>
        <begin position="1"/>
        <end position="17"/>
    </location>
</feature>
<dbReference type="HOGENOM" id="CLU_020336_7_5_1"/>
<evidence type="ECO:0000313" key="6">
    <source>
        <dbReference type="EMBL" id="CCA70423.1"/>
    </source>
</evidence>
<keyword evidence="3" id="KW-0175">Coiled coil</keyword>
<dbReference type="PRINTS" id="PR00412">
    <property type="entry name" value="EPOXHYDRLASE"/>
</dbReference>
<evidence type="ECO:0000259" key="5">
    <source>
        <dbReference type="Pfam" id="PF00561"/>
    </source>
</evidence>
<gene>
    <name evidence="6" type="ORF">PIIN_04362</name>
</gene>
<evidence type="ECO:0000256" key="3">
    <source>
        <dbReference type="SAM" id="Coils"/>
    </source>
</evidence>
<dbReference type="EMBL" id="CAFZ01000082">
    <property type="protein sequence ID" value="CCA70423.1"/>
    <property type="molecule type" value="Genomic_DNA"/>
</dbReference>
<dbReference type="STRING" id="1109443.G4TGH5"/>
<evidence type="ECO:0000256" key="4">
    <source>
        <dbReference type="SAM" id="SignalP"/>
    </source>
</evidence>
<dbReference type="SUPFAM" id="SSF53474">
    <property type="entry name" value="alpha/beta-Hydrolases"/>
    <property type="match status" value="1"/>
</dbReference>
<accession>G4TGH5</accession>
<dbReference type="AlphaFoldDB" id="G4TGH5"/>
<name>G4TGH5_SERID</name>
<dbReference type="InterPro" id="IPR029058">
    <property type="entry name" value="AB_hydrolase_fold"/>
</dbReference>
<dbReference type="GO" id="GO:0016787">
    <property type="term" value="F:hydrolase activity"/>
    <property type="evidence" value="ECO:0007669"/>
    <property type="project" value="UniProtKB-KW"/>
</dbReference>
<keyword evidence="1" id="KW-0378">Hydrolase</keyword>
<dbReference type="eggNOG" id="KOG4178">
    <property type="taxonomic scope" value="Eukaryota"/>
</dbReference>
<feature type="chain" id="PRO_5003468486" description="AB hydrolase-1 domain-containing protein" evidence="4">
    <location>
        <begin position="18"/>
        <end position="393"/>
    </location>
</feature>
<evidence type="ECO:0000256" key="1">
    <source>
        <dbReference type="ARBA" id="ARBA00022801"/>
    </source>
</evidence>
<dbReference type="OMA" id="CMGHDWG"/>
<proteinExistence type="inferred from homology"/>
<dbReference type="InParanoid" id="G4TGH5"/>
<comment type="caution">
    <text evidence="6">The sequence shown here is derived from an EMBL/GenBank/DDBJ whole genome shotgun (WGS) entry which is preliminary data.</text>
</comment>
<feature type="coiled-coil region" evidence="3">
    <location>
        <begin position="359"/>
        <end position="386"/>
    </location>
</feature>